<keyword evidence="1" id="KW-0812">Transmembrane</keyword>
<accession>A0A2A2JZC1</accession>
<dbReference type="EMBL" id="LIAE01010006">
    <property type="protein sequence ID" value="PAV67045.1"/>
    <property type="molecule type" value="Genomic_DNA"/>
</dbReference>
<evidence type="ECO:0000256" key="1">
    <source>
        <dbReference type="SAM" id="Phobius"/>
    </source>
</evidence>
<comment type="caution">
    <text evidence="2">The sequence shown here is derived from an EMBL/GenBank/DDBJ whole genome shotgun (WGS) entry which is preliminary data.</text>
</comment>
<keyword evidence="1" id="KW-0472">Membrane</keyword>
<name>A0A2A2JZC1_9BILA</name>
<dbReference type="AlphaFoldDB" id="A0A2A2JZC1"/>
<organism evidence="2 3">
    <name type="scientific">Diploscapter pachys</name>
    <dbReference type="NCBI Taxonomy" id="2018661"/>
    <lineage>
        <taxon>Eukaryota</taxon>
        <taxon>Metazoa</taxon>
        <taxon>Ecdysozoa</taxon>
        <taxon>Nematoda</taxon>
        <taxon>Chromadorea</taxon>
        <taxon>Rhabditida</taxon>
        <taxon>Rhabditina</taxon>
        <taxon>Rhabditomorpha</taxon>
        <taxon>Rhabditoidea</taxon>
        <taxon>Rhabditidae</taxon>
        <taxon>Diploscapter</taxon>
    </lineage>
</organism>
<keyword evidence="1" id="KW-1133">Transmembrane helix</keyword>
<gene>
    <name evidence="2" type="ORF">WR25_18387</name>
</gene>
<dbReference type="Proteomes" id="UP000218231">
    <property type="component" value="Unassembled WGS sequence"/>
</dbReference>
<evidence type="ECO:0000313" key="2">
    <source>
        <dbReference type="EMBL" id="PAV67045.1"/>
    </source>
</evidence>
<evidence type="ECO:0000313" key="3">
    <source>
        <dbReference type="Proteomes" id="UP000218231"/>
    </source>
</evidence>
<protein>
    <submittedName>
        <fullName evidence="2">Uncharacterized protein</fullName>
    </submittedName>
</protein>
<keyword evidence="3" id="KW-1185">Reference proteome</keyword>
<reference evidence="2 3" key="1">
    <citation type="journal article" date="2017" name="Curr. Biol.">
        <title>Genome architecture and evolution of a unichromosomal asexual nematode.</title>
        <authorList>
            <person name="Fradin H."/>
            <person name="Zegar C."/>
            <person name="Gutwein M."/>
            <person name="Lucas J."/>
            <person name="Kovtun M."/>
            <person name="Corcoran D."/>
            <person name="Baugh L.R."/>
            <person name="Kiontke K."/>
            <person name="Gunsalus K."/>
            <person name="Fitch D.H."/>
            <person name="Piano F."/>
        </authorList>
    </citation>
    <scope>NUCLEOTIDE SEQUENCE [LARGE SCALE GENOMIC DNA]</scope>
    <source>
        <strain evidence="2">PF1309</strain>
    </source>
</reference>
<proteinExistence type="predicted"/>
<sequence>MDYGGQNSRFSGGGSGWKDANDGYFTPKNILNPQFIRSHDEQRRNMNGHHQQNPQHNLEMEPRTYQFRSAENHHEMHYDFHAANSQISSPKVEPRFEYTDLVAKRKYGIFTNFVFQKFPIFRQQTCDSDSVGGILSDLEPIDIALIIAFCLLSLFGIIGLLYLYL</sequence>
<feature type="transmembrane region" description="Helical" evidence="1">
    <location>
        <begin position="143"/>
        <end position="164"/>
    </location>
</feature>